<evidence type="ECO:0000313" key="2">
    <source>
        <dbReference type="EMBL" id="MBK5175353.1"/>
    </source>
</evidence>
<organism evidence="2 3">
    <name type="scientific">Limnobaculum xujianqingii</name>
    <dbReference type="NCBI Taxonomy" id="2738837"/>
    <lineage>
        <taxon>Bacteria</taxon>
        <taxon>Pseudomonadati</taxon>
        <taxon>Pseudomonadota</taxon>
        <taxon>Gammaproteobacteria</taxon>
        <taxon>Enterobacterales</taxon>
        <taxon>Budviciaceae</taxon>
        <taxon>Limnobaculum</taxon>
    </lineage>
</organism>
<protein>
    <submittedName>
        <fullName evidence="2">Uncharacterized protein</fullName>
    </submittedName>
</protein>
<dbReference type="Proteomes" id="UP001296969">
    <property type="component" value="Unassembled WGS sequence"/>
</dbReference>
<gene>
    <name evidence="2" type="ORF">I2492_03295</name>
    <name evidence="1" type="ORF">I2493_03295</name>
</gene>
<evidence type="ECO:0000313" key="4">
    <source>
        <dbReference type="Proteomes" id="UP001296969"/>
    </source>
</evidence>
<keyword evidence="4" id="KW-1185">Reference proteome</keyword>
<dbReference type="EMBL" id="JADRCP010000001">
    <property type="protein sequence ID" value="MBK5175353.1"/>
    <property type="molecule type" value="Genomic_DNA"/>
</dbReference>
<dbReference type="Proteomes" id="UP000807542">
    <property type="component" value="Unassembled WGS sequence"/>
</dbReference>
<evidence type="ECO:0000313" key="1">
    <source>
        <dbReference type="EMBL" id="MBK5072044.1"/>
    </source>
</evidence>
<dbReference type="EMBL" id="JADRCQ010000001">
    <property type="protein sequence ID" value="MBK5072044.1"/>
    <property type="molecule type" value="Genomic_DNA"/>
</dbReference>
<accession>A0A9D7FR55</accession>
<sequence length="55" mass="6250">MNELTQQDSLTPEDITVQCLAVINAALNTENLATREALMFVLQERLRELYKVLGE</sequence>
<reference evidence="2 4" key="1">
    <citation type="submission" date="2020-11" db="EMBL/GenBank/DDBJ databases">
        <title>Insectihabitans protaetiae gen. nov. sp. nov. and Insectihabitans allomyrinae sp. nov., isolated from larvae of Protaetia brevitarsis seulensis and Allomyrina dichotoma, respectively.</title>
        <authorList>
            <person name="Lee S.D."/>
            <person name="Byeon Y.-S."/>
            <person name="Kim S.-M."/>
            <person name="Yang H.L."/>
            <person name="Kim I.S."/>
        </authorList>
    </citation>
    <scope>NUCLEOTIDE SEQUENCE</scope>
    <source>
        <strain evidence="2">CWB-B4</strain>
        <strain evidence="1 4">CWB-B43</strain>
    </source>
</reference>
<name>A0A9D7FR55_9GAMM</name>
<dbReference type="RefSeq" id="WP_168189652.1">
    <property type="nucleotide sequence ID" value="NZ_JADRCP010000001.1"/>
</dbReference>
<comment type="caution">
    <text evidence="2">The sequence shown here is derived from an EMBL/GenBank/DDBJ whole genome shotgun (WGS) entry which is preliminary data.</text>
</comment>
<proteinExistence type="predicted"/>
<evidence type="ECO:0000313" key="3">
    <source>
        <dbReference type="Proteomes" id="UP000807542"/>
    </source>
</evidence>
<dbReference type="AlphaFoldDB" id="A0A9D7FR55"/>